<protein>
    <submittedName>
        <fullName evidence="3">Universal stress protein</fullName>
    </submittedName>
</protein>
<sequence>MSRILVPVDESEQSTHALEYALEEFEADELVLIHVLDPAETHLVSALSVPSDEWLERSQEAAEELFDEARATAAEFDVEIAETATPVGQPARSIVTYAEENDVDHIVIGSHGRSGVSRVLLGSVAEAVVRRSPVPVTIVH</sequence>
<accession>A0ABD5Z3G9</accession>
<dbReference type="Pfam" id="PF00582">
    <property type="entry name" value="Usp"/>
    <property type="match status" value="1"/>
</dbReference>
<evidence type="ECO:0000259" key="2">
    <source>
        <dbReference type="Pfam" id="PF00582"/>
    </source>
</evidence>
<organism evidence="3 4">
    <name type="scientific">Halospeciosus flavus</name>
    <dbReference type="NCBI Taxonomy" id="3032283"/>
    <lineage>
        <taxon>Archaea</taxon>
        <taxon>Methanobacteriati</taxon>
        <taxon>Methanobacteriota</taxon>
        <taxon>Stenosarchaea group</taxon>
        <taxon>Halobacteria</taxon>
        <taxon>Halobacteriales</taxon>
        <taxon>Halobacteriaceae</taxon>
        <taxon>Halospeciosus</taxon>
    </lineage>
</organism>
<dbReference type="InterPro" id="IPR006016">
    <property type="entry name" value="UspA"/>
</dbReference>
<dbReference type="RefSeq" id="WP_279529666.1">
    <property type="nucleotide sequence ID" value="NZ_CP122312.1"/>
</dbReference>
<dbReference type="PANTHER" id="PTHR46268">
    <property type="entry name" value="STRESS RESPONSE PROTEIN NHAX"/>
    <property type="match status" value="1"/>
</dbReference>
<comment type="caution">
    <text evidence="3">The sequence shown here is derived from an EMBL/GenBank/DDBJ whole genome shotgun (WGS) entry which is preliminary data.</text>
</comment>
<proteinExistence type="inferred from homology"/>
<dbReference type="InterPro" id="IPR006015">
    <property type="entry name" value="Universal_stress_UspA"/>
</dbReference>
<dbReference type="Gene3D" id="3.40.50.620">
    <property type="entry name" value="HUPs"/>
    <property type="match status" value="1"/>
</dbReference>
<keyword evidence="4" id="KW-1185">Reference proteome</keyword>
<dbReference type="EMBL" id="JBHTAR010000011">
    <property type="protein sequence ID" value="MFC7199741.1"/>
    <property type="molecule type" value="Genomic_DNA"/>
</dbReference>
<evidence type="ECO:0000256" key="1">
    <source>
        <dbReference type="ARBA" id="ARBA00008791"/>
    </source>
</evidence>
<reference evidence="3 4" key="1">
    <citation type="journal article" date="2019" name="Int. J. Syst. Evol. Microbiol.">
        <title>The Global Catalogue of Microorganisms (GCM) 10K type strain sequencing project: providing services to taxonomists for standard genome sequencing and annotation.</title>
        <authorList>
            <consortium name="The Broad Institute Genomics Platform"/>
            <consortium name="The Broad Institute Genome Sequencing Center for Infectious Disease"/>
            <person name="Wu L."/>
            <person name="Ma J."/>
        </authorList>
    </citation>
    <scope>NUCLEOTIDE SEQUENCE [LARGE SCALE GENOMIC DNA]</scope>
    <source>
        <strain evidence="3 4">XZGYJ-43</strain>
    </source>
</reference>
<comment type="similarity">
    <text evidence="1">Belongs to the universal stress protein A family.</text>
</comment>
<name>A0ABD5Z3G9_9EURY</name>
<gene>
    <name evidence="3" type="ORF">ACFQJ9_10025</name>
</gene>
<dbReference type="CDD" id="cd00293">
    <property type="entry name" value="USP-like"/>
    <property type="match status" value="1"/>
</dbReference>
<evidence type="ECO:0000313" key="3">
    <source>
        <dbReference type="EMBL" id="MFC7199741.1"/>
    </source>
</evidence>
<dbReference type="InterPro" id="IPR014729">
    <property type="entry name" value="Rossmann-like_a/b/a_fold"/>
</dbReference>
<feature type="domain" description="UspA" evidence="2">
    <location>
        <begin position="2"/>
        <end position="140"/>
    </location>
</feature>
<evidence type="ECO:0000313" key="4">
    <source>
        <dbReference type="Proteomes" id="UP001596447"/>
    </source>
</evidence>
<dbReference type="SUPFAM" id="SSF52402">
    <property type="entry name" value="Adenine nucleotide alpha hydrolases-like"/>
    <property type="match status" value="1"/>
</dbReference>
<dbReference type="PRINTS" id="PR01438">
    <property type="entry name" value="UNVRSLSTRESS"/>
</dbReference>
<dbReference type="AlphaFoldDB" id="A0ABD5Z3G9"/>
<dbReference type="Proteomes" id="UP001596447">
    <property type="component" value="Unassembled WGS sequence"/>
</dbReference>
<dbReference type="PANTHER" id="PTHR46268:SF24">
    <property type="entry name" value="UNIVERSAL STRESS PROTEIN"/>
    <property type="match status" value="1"/>
</dbReference>